<reference evidence="2 3" key="1">
    <citation type="submission" date="2016-09" db="EMBL/GenBank/DDBJ databases">
        <title>Complete genome sequencing of Streptomyces lydicus 103 and metabolic pathways analysis of antibiotic biosynthesis.</title>
        <authorList>
            <person name="Jia N."/>
            <person name="Ding M.-Z."/>
            <person name="Gao F."/>
            <person name="Yuan Y.-J."/>
        </authorList>
    </citation>
    <scope>NUCLEOTIDE SEQUENCE [LARGE SCALE GENOMIC DNA]</scope>
    <source>
        <strain evidence="2 3">103</strain>
    </source>
</reference>
<organism evidence="2 3">
    <name type="scientific">Streptomyces lydicus</name>
    <dbReference type="NCBI Taxonomy" id="47763"/>
    <lineage>
        <taxon>Bacteria</taxon>
        <taxon>Bacillati</taxon>
        <taxon>Actinomycetota</taxon>
        <taxon>Actinomycetes</taxon>
        <taxon>Kitasatosporales</taxon>
        <taxon>Streptomycetaceae</taxon>
        <taxon>Streptomyces</taxon>
    </lineage>
</organism>
<dbReference type="EMBL" id="CP017157">
    <property type="protein sequence ID" value="AOP51495.1"/>
    <property type="molecule type" value="Genomic_DNA"/>
</dbReference>
<name>A0A1D7VXI5_9ACTN</name>
<dbReference type="Proteomes" id="UP000094094">
    <property type="component" value="Chromosome"/>
</dbReference>
<evidence type="ECO:0000313" key="3">
    <source>
        <dbReference type="Proteomes" id="UP000094094"/>
    </source>
</evidence>
<accession>A0A1D7VXI5</accession>
<dbReference type="KEGG" id="slc:SL103_25980"/>
<evidence type="ECO:0000313" key="2">
    <source>
        <dbReference type="EMBL" id="AOP51495.1"/>
    </source>
</evidence>
<keyword evidence="3" id="KW-1185">Reference proteome</keyword>
<sequence length="99" mass="9529">MLWLVNGPDAGQLTGAAIQSATGVGALVWALLQRAGTSAAGPVDTAVETGRAEATGGGTARTGVRRARRTGAGAATAKRTGEATASGEGSTAVSGVDYG</sequence>
<feature type="region of interest" description="Disordered" evidence="1">
    <location>
        <begin position="51"/>
        <end position="99"/>
    </location>
</feature>
<protein>
    <submittedName>
        <fullName evidence="2">Uncharacterized protein</fullName>
    </submittedName>
</protein>
<feature type="compositionally biased region" description="Low complexity" evidence="1">
    <location>
        <begin position="70"/>
        <end position="85"/>
    </location>
</feature>
<evidence type="ECO:0000256" key="1">
    <source>
        <dbReference type="SAM" id="MobiDB-lite"/>
    </source>
</evidence>
<proteinExistence type="predicted"/>
<dbReference type="OrthoDB" id="4252921at2"/>
<gene>
    <name evidence="2" type="ORF">SL103_25980</name>
</gene>
<dbReference type="AlphaFoldDB" id="A0A1D7VXI5"/>